<feature type="non-terminal residue" evidence="5">
    <location>
        <position position="1"/>
    </location>
</feature>
<dbReference type="PANTHER" id="PTHR21646">
    <property type="entry name" value="UBIQUITIN CARBOXYL-TERMINAL HYDROLASE"/>
    <property type="match status" value="1"/>
</dbReference>
<feature type="compositionally biased region" description="Polar residues" evidence="3">
    <location>
        <begin position="310"/>
        <end position="327"/>
    </location>
</feature>
<dbReference type="InterPro" id="IPR018200">
    <property type="entry name" value="USP_CS"/>
</dbReference>
<sequence length="1459" mass="158344">MEVSSSTTASTLQDNNSHVLPHTLVTSLASTSSPVVSTSGPETEGLNNVVSKEAPAGTLEVRYGPHLPSGIYSSETINSKDVRDSKAVPGVCGLYNLGNTCFMNAGLQSLMSCAPLVKFFCESYNLTDGNKHTLTAQFYILLCKMWSGHFSVVHPRKFKDFLGFYHSQFEDYRQHDCQEFLALLLDTLHEQLNSAATANTHSYLSSPLPVTSSCSALPIPSLEKYGAAAVTTPLKSKPLPVPETVLTGVMDGGLVSDLNNKDSSPTVLSPAFNVDRDDDVNVKSVEYAGLAQAMSGTEVEQSLVYADEGSPTSQSSVLDAVATSPSSHGDVASQKSPERGEEDEIISSSFPPLKRYTSRSNLDDVTSSDSGVVLKPSLKRVSSGSSVLTCPIFHSEDSNHSSVSAHSTDSEQSSAFKRLKIDAIELNKNTNNIVKECVTSSSDCKKNTRSRKNMLNDNNALRATGDILVTSNVSMPSSRIDLNVIDNMVSSCQEALCVDIQSPESEKPEAASQLSPGLPSLDDFYSKETKTLNTNVVSEFLQEITSDSEKFAKLDNRYRPPSKEINILQEAFGEEDKAEKVLIGHRFGSVKKTNLYAQTSVAVVKPVKNSDPNILNNSLDMDVEAMSKFVPSGAEVVVAENTLPLKLFPDNHKLDEVEKNVQMQAYTKFNTIPDRSNIRTDLIDAVPDPDCMEVDEADIESSDEDEIEVASHTSTVDECSSVPNCLRYCSSSEVGMANRAWDEYLAKNDSIIVSTFQGQFRSTVVCSECSHVSVTYEPFMYLSLPIPHAMEQQICVVYISQHKPPVRYLLNLLKTDKIGTAKKKLCELVGQDDSDIIMAEVLDSHISRILDNNMLLKYVNTFNRKIYAFEAVSLESDSALTVDSVSCHHLISSDGSPSHHDFELPSSSRADLPYTSDAQVSNQSFDSINVNSPSSRDTLDCMLSDSETCEPSSRGQESLTSYFCADDDEDGVGECQSTSGRASGKKSWTSGEHSGQNLIWNLDQSSREAASHSDTGHSLASSSSCTVRDNQVNSCTSVFWCGQDTKHSKELTDGNHDQDSEDETIVSEASSSQADLFPNIGHNSRTSVMKGSPDRLEEDEDVLPASIASTSKFSSATNSTAITSTTISVRSSSHQITSSSTNSSADNISRNPSRSCPSPDGVSHTSEHQSTLLDVAARLEEGSGNYFVHRTQSEGNYDFYPEGTCDVADTSGNEAFSDRKSNVDARWSNFPTNNSSASDTRTAHIVTYLADSVADQWRSCAICLEDLLGHGAADSCLMSVKHTADVSAFCCPICLNPANMCEDFVPLASASASKPKIRMLPMSIAYRHSVKDNTGSSTLQLFGHPNIVHMPSVVSGEALYSRIDRLVSPLLTSYSILLTDGQGLTCSRCTYSWHCTGCEIAREGEITLQPSDCLTIHAQDTLSSDQVLDMQFVHEDVSMAGLRSSEPTTIMDCFGAFTQ</sequence>
<evidence type="ECO:0000256" key="3">
    <source>
        <dbReference type="SAM" id="MobiDB-lite"/>
    </source>
</evidence>
<evidence type="ECO:0000313" key="5">
    <source>
        <dbReference type="EMBL" id="CAG5115431.1"/>
    </source>
</evidence>
<keyword evidence="6" id="KW-1185">Reference proteome</keyword>
<dbReference type="OrthoDB" id="2248014at2759"/>
<feature type="region of interest" description="Disordered" evidence="3">
    <location>
        <begin position="973"/>
        <end position="993"/>
    </location>
</feature>
<evidence type="ECO:0000256" key="1">
    <source>
        <dbReference type="ARBA" id="ARBA00000707"/>
    </source>
</evidence>
<dbReference type="InterPro" id="IPR028889">
    <property type="entry name" value="USP"/>
</dbReference>
<evidence type="ECO:0000313" key="6">
    <source>
        <dbReference type="Proteomes" id="UP000678393"/>
    </source>
</evidence>
<dbReference type="GO" id="GO:0016579">
    <property type="term" value="P:protein deubiquitination"/>
    <property type="evidence" value="ECO:0007669"/>
    <property type="project" value="InterPro"/>
</dbReference>
<dbReference type="EMBL" id="CAJHNH020000115">
    <property type="protein sequence ID" value="CAG5115431.1"/>
    <property type="molecule type" value="Genomic_DNA"/>
</dbReference>
<comment type="catalytic activity">
    <reaction evidence="1">
        <text>Thiol-dependent hydrolysis of ester, thioester, amide, peptide and isopeptide bonds formed by the C-terminal Gly of ubiquitin (a 76-residue protein attached to proteins as an intracellular targeting signal).</text>
        <dbReference type="EC" id="3.4.19.12"/>
    </reaction>
</comment>
<feature type="compositionally biased region" description="Polar residues" evidence="3">
    <location>
        <begin position="975"/>
        <end position="993"/>
    </location>
</feature>
<dbReference type="PROSITE" id="PS50235">
    <property type="entry name" value="USP_3"/>
    <property type="match status" value="1"/>
</dbReference>
<feature type="region of interest" description="Disordered" evidence="3">
    <location>
        <begin position="893"/>
        <end position="955"/>
    </location>
</feature>
<dbReference type="PANTHER" id="PTHR21646:SF35">
    <property type="match status" value="1"/>
</dbReference>
<feature type="compositionally biased region" description="Polar residues" evidence="3">
    <location>
        <begin position="358"/>
        <end position="370"/>
    </location>
</feature>
<dbReference type="Pfam" id="PF00443">
    <property type="entry name" value="UCH"/>
    <property type="match status" value="1"/>
</dbReference>
<name>A0A8S3YIZ7_9EUPU</name>
<evidence type="ECO:0000256" key="2">
    <source>
        <dbReference type="ARBA" id="ARBA00012759"/>
    </source>
</evidence>
<feature type="domain" description="USP" evidence="4">
    <location>
        <begin position="92"/>
        <end position="946"/>
    </location>
</feature>
<feature type="region of interest" description="Disordered" evidence="3">
    <location>
        <begin position="306"/>
        <end position="370"/>
    </location>
</feature>
<dbReference type="InterPro" id="IPR001394">
    <property type="entry name" value="Peptidase_C19_UCH"/>
</dbReference>
<feature type="region of interest" description="Disordered" evidence="3">
    <location>
        <begin position="1049"/>
        <end position="1098"/>
    </location>
</feature>
<protein>
    <recommendedName>
        <fullName evidence="2">ubiquitinyl hydrolase 1</fullName>
        <ecNumber evidence="2">3.4.19.12</ecNumber>
    </recommendedName>
</protein>
<dbReference type="InterPro" id="IPR050185">
    <property type="entry name" value="Ub_carboxyl-term_hydrolase"/>
</dbReference>
<dbReference type="Proteomes" id="UP000678393">
    <property type="component" value="Unassembled WGS sequence"/>
</dbReference>
<proteinExistence type="predicted"/>
<dbReference type="Gene3D" id="3.90.70.10">
    <property type="entry name" value="Cysteine proteinases"/>
    <property type="match status" value="2"/>
</dbReference>
<feature type="compositionally biased region" description="Polar residues" evidence="3">
    <location>
        <begin position="916"/>
        <end position="936"/>
    </location>
</feature>
<dbReference type="InterPro" id="IPR038765">
    <property type="entry name" value="Papain-like_cys_pep_sf"/>
</dbReference>
<gene>
    <name evidence="5" type="ORF">CUNI_LOCUS989</name>
</gene>
<comment type="caution">
    <text evidence="5">The sequence shown here is derived from an EMBL/GenBank/DDBJ whole genome shotgun (WGS) entry which is preliminary data.</text>
</comment>
<evidence type="ECO:0000259" key="4">
    <source>
        <dbReference type="PROSITE" id="PS50235"/>
    </source>
</evidence>
<dbReference type="PROSITE" id="PS00972">
    <property type="entry name" value="USP_1"/>
    <property type="match status" value="1"/>
</dbReference>
<feature type="compositionally biased region" description="Low complexity" evidence="3">
    <location>
        <begin position="1126"/>
        <end position="1150"/>
    </location>
</feature>
<feature type="compositionally biased region" description="Basic and acidic residues" evidence="3">
    <location>
        <begin position="1049"/>
        <end position="1058"/>
    </location>
</feature>
<dbReference type="EC" id="3.4.19.12" evidence="2"/>
<feature type="compositionally biased region" description="Polar residues" evidence="3">
    <location>
        <begin position="945"/>
        <end position="955"/>
    </location>
</feature>
<reference evidence="5" key="1">
    <citation type="submission" date="2021-04" db="EMBL/GenBank/DDBJ databases">
        <authorList>
            <consortium name="Molecular Ecology Group"/>
        </authorList>
    </citation>
    <scope>NUCLEOTIDE SEQUENCE</scope>
</reference>
<feature type="region of interest" description="Disordered" evidence="3">
    <location>
        <begin position="1126"/>
        <end position="1169"/>
    </location>
</feature>
<dbReference type="GO" id="GO:0004843">
    <property type="term" value="F:cysteine-type deubiquitinase activity"/>
    <property type="evidence" value="ECO:0007669"/>
    <property type="project" value="UniProtKB-EC"/>
</dbReference>
<dbReference type="SUPFAM" id="SSF54001">
    <property type="entry name" value="Cysteine proteinases"/>
    <property type="match status" value="2"/>
</dbReference>
<organism evidence="5 6">
    <name type="scientific">Candidula unifasciata</name>
    <dbReference type="NCBI Taxonomy" id="100452"/>
    <lineage>
        <taxon>Eukaryota</taxon>
        <taxon>Metazoa</taxon>
        <taxon>Spiralia</taxon>
        <taxon>Lophotrochozoa</taxon>
        <taxon>Mollusca</taxon>
        <taxon>Gastropoda</taxon>
        <taxon>Heterobranchia</taxon>
        <taxon>Euthyneura</taxon>
        <taxon>Panpulmonata</taxon>
        <taxon>Eupulmonata</taxon>
        <taxon>Stylommatophora</taxon>
        <taxon>Helicina</taxon>
        <taxon>Helicoidea</taxon>
        <taxon>Geomitridae</taxon>
        <taxon>Candidula</taxon>
    </lineage>
</organism>
<accession>A0A8S3YIZ7</accession>